<evidence type="ECO:0000256" key="11">
    <source>
        <dbReference type="ARBA" id="ARBA00047798"/>
    </source>
</evidence>
<dbReference type="AlphaFoldDB" id="A0A0N5AR10"/>
<dbReference type="GO" id="GO:0030170">
    <property type="term" value="F:pyridoxal phosphate binding"/>
    <property type="evidence" value="ECO:0007669"/>
    <property type="project" value="InterPro"/>
</dbReference>
<evidence type="ECO:0000256" key="12">
    <source>
        <dbReference type="PIRNR" id="PIRNR000517"/>
    </source>
</evidence>
<dbReference type="Gene3D" id="3.90.1150.10">
    <property type="entry name" value="Aspartate Aminotransferase, domain 1"/>
    <property type="match status" value="1"/>
</dbReference>
<dbReference type="InterPro" id="IPR004839">
    <property type="entry name" value="Aminotransferase_I/II_large"/>
</dbReference>
<comment type="similarity">
    <text evidence="3 12">Belongs to the class-I pyridoxal-phosphate-dependent aminotransferase family.</text>
</comment>
<evidence type="ECO:0000256" key="6">
    <source>
        <dbReference type="ARBA" id="ARBA00015959"/>
    </source>
</evidence>
<dbReference type="InterPro" id="IPR015422">
    <property type="entry name" value="PyrdxlP-dep_Trfase_small"/>
</dbReference>
<dbReference type="NCBIfam" id="TIGR01264">
    <property type="entry name" value="tyr_amTase_E"/>
    <property type="match status" value="1"/>
</dbReference>
<dbReference type="InterPro" id="IPR005957">
    <property type="entry name" value="Tyrosine_aminoTrfase"/>
</dbReference>
<evidence type="ECO:0000256" key="1">
    <source>
        <dbReference type="ARBA" id="ARBA00001933"/>
    </source>
</evidence>
<comment type="catalytic activity">
    <reaction evidence="11 12">
        <text>L-tyrosine + 2-oxoglutarate = 3-(4-hydroxyphenyl)pyruvate + L-glutamate</text>
        <dbReference type="Rhea" id="RHEA:15093"/>
        <dbReference type="ChEBI" id="CHEBI:16810"/>
        <dbReference type="ChEBI" id="CHEBI:29985"/>
        <dbReference type="ChEBI" id="CHEBI:36242"/>
        <dbReference type="ChEBI" id="CHEBI:58315"/>
        <dbReference type="EC" id="2.6.1.5"/>
    </reaction>
</comment>
<comment type="cofactor">
    <cofactor evidence="1 12 13">
        <name>pyridoxal 5'-phosphate</name>
        <dbReference type="ChEBI" id="CHEBI:597326"/>
    </cofactor>
</comment>
<evidence type="ECO:0000259" key="14">
    <source>
        <dbReference type="Pfam" id="PF00155"/>
    </source>
</evidence>
<evidence type="ECO:0000256" key="13">
    <source>
        <dbReference type="PIRSR" id="PIRSR000517-1"/>
    </source>
</evidence>
<keyword evidence="15" id="KW-1185">Reference proteome</keyword>
<evidence type="ECO:0000313" key="15">
    <source>
        <dbReference type="Proteomes" id="UP000046393"/>
    </source>
</evidence>
<dbReference type="GO" id="GO:0006559">
    <property type="term" value="P:L-phenylalanine catabolic process"/>
    <property type="evidence" value="ECO:0007669"/>
    <property type="project" value="UniProtKB-UniRule"/>
</dbReference>
<feature type="modified residue" description="N6-(pyridoxal phosphate)lysine" evidence="13">
    <location>
        <position position="302"/>
    </location>
</feature>
<feature type="domain" description="Aminotransferase class I/classII large" evidence="14">
    <location>
        <begin position="95"/>
        <end position="443"/>
    </location>
</feature>
<dbReference type="PRINTS" id="PR00753">
    <property type="entry name" value="ACCSYNTHASE"/>
</dbReference>
<dbReference type="Pfam" id="PF00155">
    <property type="entry name" value="Aminotran_1_2"/>
    <property type="match status" value="1"/>
</dbReference>
<dbReference type="NCBIfam" id="TIGR01265">
    <property type="entry name" value="tyr_nico_aTase"/>
    <property type="match status" value="1"/>
</dbReference>
<keyword evidence="8" id="KW-0808">Transferase</keyword>
<dbReference type="InterPro" id="IPR015424">
    <property type="entry name" value="PyrdxlP-dep_Trfase"/>
</dbReference>
<comment type="pathway">
    <text evidence="2 12">Amino-acid degradation; L-phenylalanine degradation; acetoacetate and fumarate from L-phenylalanine: step 2/6.</text>
</comment>
<dbReference type="SUPFAM" id="SSF53383">
    <property type="entry name" value="PLP-dependent transferases"/>
    <property type="match status" value="1"/>
</dbReference>
<dbReference type="GO" id="GO:0004838">
    <property type="term" value="F:L-tyrosine-2-oxoglutarate transaminase activity"/>
    <property type="evidence" value="ECO:0007669"/>
    <property type="project" value="UniProtKB-UniRule"/>
</dbReference>
<accession>A0A0N5AR10</accession>
<dbReference type="PIRSF" id="PIRSF000517">
    <property type="entry name" value="Tyr_transaminase"/>
    <property type="match status" value="1"/>
</dbReference>
<comment type="function">
    <text evidence="12">Transaminase involved in tyrosine breakdown. Converts tyrosine to p-hydroxyphenylpyruvate.</text>
</comment>
<keyword evidence="9" id="KW-0828">Tyrosine catabolism</keyword>
<dbReference type="STRING" id="451379.A0A0N5AR10"/>
<sequence length="472" mass="52422">MLADCSQPQLKSSLITAKDLSKSESYVSDQLLEVENVVEDCAKNTDAPSCINSSKVTQNVVWPIHPVSQHASSTRNPIREICDKLSTVSISKKRLIKLDLGDPSATGLFPPSPTNKQALLATVSSHKYVSYGPAVGHEEVRNAIVRHFSTPAAPFTSDDVILTSGCSHALQLAIEALADPGDNILVPCPGFPLYLTLLKPHGIQGRFYQIVLNDRARIDLPYLESLIDEKTRAIIVNNPSNPLGAVYPKQHLEAILQIAFNYKIPIIADEVYGQITFNNTKFYPLATLQPKVPIITCDGISKRYLSPGARLGWLIIHDHCNVFKEVRKGLVSLAQKICGPSTLIQSALPYILDKTPQSFFDNMRQKLEINANVAYSILSQIPGLYPVKPEGAMYMSVGINEAMYGTDKEFLQKLIYEQNVFCLPGTVFFCSSMFRMALIFPKEVIVDACCRIKVFCLKYYTSKIENLRKISY</sequence>
<keyword evidence="10 12" id="KW-0663">Pyridoxal phosphate</keyword>
<dbReference type="EC" id="2.6.1.5" evidence="5 12"/>
<evidence type="ECO:0000256" key="5">
    <source>
        <dbReference type="ARBA" id="ARBA00012749"/>
    </source>
</evidence>
<evidence type="ECO:0000313" key="16">
    <source>
        <dbReference type="WBParaSite" id="SMUV_0000714001-mRNA-1"/>
    </source>
</evidence>
<evidence type="ECO:0000256" key="4">
    <source>
        <dbReference type="ARBA" id="ARBA00011738"/>
    </source>
</evidence>
<dbReference type="WBParaSite" id="SMUV_0000714001-mRNA-1">
    <property type="protein sequence ID" value="SMUV_0000714001-mRNA-1"/>
    <property type="gene ID" value="SMUV_0000714001"/>
</dbReference>
<dbReference type="PANTHER" id="PTHR45744:SF2">
    <property type="entry name" value="TYROSINE AMINOTRANSFERASE"/>
    <property type="match status" value="1"/>
</dbReference>
<dbReference type="InterPro" id="IPR015421">
    <property type="entry name" value="PyrdxlP-dep_Trfase_major"/>
</dbReference>
<name>A0A0N5AR10_9BILA</name>
<reference evidence="16" key="1">
    <citation type="submission" date="2017-02" db="UniProtKB">
        <authorList>
            <consortium name="WormBaseParasite"/>
        </authorList>
    </citation>
    <scope>IDENTIFICATION</scope>
</reference>
<keyword evidence="7" id="KW-0032">Aminotransferase</keyword>
<dbReference type="UniPathway" id="UPA00139">
    <property type="reaction ID" value="UER00338"/>
</dbReference>
<evidence type="ECO:0000256" key="7">
    <source>
        <dbReference type="ARBA" id="ARBA00022576"/>
    </source>
</evidence>
<comment type="subunit">
    <text evidence="4 12">Homodimer.</text>
</comment>
<dbReference type="CDD" id="cd00609">
    <property type="entry name" value="AAT_like"/>
    <property type="match status" value="1"/>
</dbReference>
<evidence type="ECO:0000256" key="10">
    <source>
        <dbReference type="ARBA" id="ARBA00022898"/>
    </source>
</evidence>
<proteinExistence type="inferred from homology"/>
<dbReference type="Gene3D" id="3.40.640.10">
    <property type="entry name" value="Type I PLP-dependent aspartate aminotransferase-like (Major domain)"/>
    <property type="match status" value="1"/>
</dbReference>
<dbReference type="InterPro" id="IPR005958">
    <property type="entry name" value="TyrNic_aminoTrfase"/>
</dbReference>
<evidence type="ECO:0000256" key="9">
    <source>
        <dbReference type="ARBA" id="ARBA00022878"/>
    </source>
</evidence>
<organism evidence="15 16">
    <name type="scientific">Syphacia muris</name>
    <dbReference type="NCBI Taxonomy" id="451379"/>
    <lineage>
        <taxon>Eukaryota</taxon>
        <taxon>Metazoa</taxon>
        <taxon>Ecdysozoa</taxon>
        <taxon>Nematoda</taxon>
        <taxon>Chromadorea</taxon>
        <taxon>Rhabditida</taxon>
        <taxon>Spirurina</taxon>
        <taxon>Oxyuridomorpha</taxon>
        <taxon>Oxyuroidea</taxon>
        <taxon>Oxyuridae</taxon>
        <taxon>Syphacia</taxon>
    </lineage>
</organism>
<protein>
    <recommendedName>
        <fullName evidence="6 12">Tyrosine aminotransferase</fullName>
        <shortName evidence="12">TAT</shortName>
        <ecNumber evidence="5 12">2.6.1.5</ecNumber>
    </recommendedName>
</protein>
<dbReference type="PANTHER" id="PTHR45744">
    <property type="entry name" value="TYROSINE AMINOTRANSFERASE"/>
    <property type="match status" value="1"/>
</dbReference>
<evidence type="ECO:0000256" key="3">
    <source>
        <dbReference type="ARBA" id="ARBA00007441"/>
    </source>
</evidence>
<evidence type="ECO:0000256" key="2">
    <source>
        <dbReference type="ARBA" id="ARBA00005203"/>
    </source>
</evidence>
<evidence type="ECO:0000256" key="8">
    <source>
        <dbReference type="ARBA" id="ARBA00022679"/>
    </source>
</evidence>
<dbReference type="Proteomes" id="UP000046393">
    <property type="component" value="Unplaced"/>
</dbReference>
<dbReference type="GO" id="GO:0006572">
    <property type="term" value="P:L-tyrosine catabolic process"/>
    <property type="evidence" value="ECO:0007669"/>
    <property type="project" value="UniProtKB-KW"/>
</dbReference>